<sequence length="60" mass="6421">MYGEVNLTGMAVVSFVRGRLPYGDSHSELCTGMGTLRGLPQSAMYGEVHLTGIATVSFVR</sequence>
<reference evidence="1" key="2">
    <citation type="submission" date="2020-11" db="EMBL/GenBank/DDBJ databases">
        <authorList>
            <person name="McCartney M.A."/>
            <person name="Auch B."/>
            <person name="Kono T."/>
            <person name="Mallez S."/>
            <person name="Becker A."/>
            <person name="Gohl D.M."/>
            <person name="Silverstein K.A.T."/>
            <person name="Koren S."/>
            <person name="Bechman K.B."/>
            <person name="Herman A."/>
            <person name="Abrahante J.E."/>
            <person name="Garbe J."/>
        </authorList>
    </citation>
    <scope>NUCLEOTIDE SEQUENCE</scope>
    <source>
        <strain evidence="1">Duluth1</strain>
        <tissue evidence="1">Whole animal</tissue>
    </source>
</reference>
<name>A0A9D4QSJ3_DREPO</name>
<evidence type="ECO:0000313" key="1">
    <source>
        <dbReference type="EMBL" id="KAH3841052.1"/>
    </source>
</evidence>
<proteinExistence type="predicted"/>
<gene>
    <name evidence="1" type="ORF">DPMN_114511</name>
</gene>
<evidence type="ECO:0000313" key="2">
    <source>
        <dbReference type="Proteomes" id="UP000828390"/>
    </source>
</evidence>
<accession>A0A9D4QSJ3</accession>
<organism evidence="1 2">
    <name type="scientific">Dreissena polymorpha</name>
    <name type="common">Zebra mussel</name>
    <name type="synonym">Mytilus polymorpha</name>
    <dbReference type="NCBI Taxonomy" id="45954"/>
    <lineage>
        <taxon>Eukaryota</taxon>
        <taxon>Metazoa</taxon>
        <taxon>Spiralia</taxon>
        <taxon>Lophotrochozoa</taxon>
        <taxon>Mollusca</taxon>
        <taxon>Bivalvia</taxon>
        <taxon>Autobranchia</taxon>
        <taxon>Heteroconchia</taxon>
        <taxon>Euheterodonta</taxon>
        <taxon>Imparidentia</taxon>
        <taxon>Neoheterodontei</taxon>
        <taxon>Myida</taxon>
        <taxon>Dreissenoidea</taxon>
        <taxon>Dreissenidae</taxon>
        <taxon>Dreissena</taxon>
    </lineage>
</organism>
<keyword evidence="2" id="KW-1185">Reference proteome</keyword>
<comment type="caution">
    <text evidence="1">The sequence shown here is derived from an EMBL/GenBank/DDBJ whole genome shotgun (WGS) entry which is preliminary data.</text>
</comment>
<dbReference type="EMBL" id="JAIWYP010000004">
    <property type="protein sequence ID" value="KAH3841052.1"/>
    <property type="molecule type" value="Genomic_DNA"/>
</dbReference>
<reference evidence="1" key="1">
    <citation type="journal article" date="2019" name="bioRxiv">
        <title>The Genome of the Zebra Mussel, Dreissena polymorpha: A Resource for Invasive Species Research.</title>
        <authorList>
            <person name="McCartney M.A."/>
            <person name="Auch B."/>
            <person name="Kono T."/>
            <person name="Mallez S."/>
            <person name="Zhang Y."/>
            <person name="Obille A."/>
            <person name="Becker A."/>
            <person name="Abrahante J.E."/>
            <person name="Garbe J."/>
            <person name="Badalamenti J.P."/>
            <person name="Herman A."/>
            <person name="Mangelson H."/>
            <person name="Liachko I."/>
            <person name="Sullivan S."/>
            <person name="Sone E.D."/>
            <person name="Koren S."/>
            <person name="Silverstein K.A.T."/>
            <person name="Beckman K.B."/>
            <person name="Gohl D.M."/>
        </authorList>
    </citation>
    <scope>NUCLEOTIDE SEQUENCE</scope>
    <source>
        <strain evidence="1">Duluth1</strain>
        <tissue evidence="1">Whole animal</tissue>
    </source>
</reference>
<dbReference type="AlphaFoldDB" id="A0A9D4QSJ3"/>
<protein>
    <submittedName>
        <fullName evidence="1">Uncharacterized protein</fullName>
    </submittedName>
</protein>
<dbReference type="Proteomes" id="UP000828390">
    <property type="component" value="Unassembled WGS sequence"/>
</dbReference>